<evidence type="ECO:0000256" key="1">
    <source>
        <dbReference type="SAM" id="SignalP"/>
    </source>
</evidence>
<accession>A0ABQ4QDB3</accession>
<reference evidence="2 3" key="1">
    <citation type="journal article" date="2021" name="Front. Microbiol.">
        <title>Comprehensive Comparative Genomics and Phenotyping of Methylobacterium Species.</title>
        <authorList>
            <person name="Alessa O."/>
            <person name="Ogura Y."/>
            <person name="Fujitani Y."/>
            <person name="Takami H."/>
            <person name="Hayashi T."/>
            <person name="Sahin N."/>
            <person name="Tani A."/>
        </authorList>
    </citation>
    <scope>NUCLEOTIDE SEQUENCE [LARGE SCALE GENOMIC DNA]</scope>
    <source>
        <strain evidence="2 3">DSM 23679</strain>
    </source>
</reference>
<dbReference type="Gene3D" id="3.40.50.2300">
    <property type="match status" value="2"/>
</dbReference>
<gene>
    <name evidence="2" type="primary">amiC_1</name>
    <name evidence="2" type="ORF">AFCDBAGC_0823</name>
</gene>
<feature type="chain" id="PRO_5046063686" evidence="1">
    <location>
        <begin position="40"/>
        <end position="422"/>
    </location>
</feature>
<dbReference type="PANTHER" id="PTHR47628:SF1">
    <property type="entry name" value="ALIPHATIC AMIDASE EXPRESSION-REGULATING PROTEIN"/>
    <property type="match status" value="1"/>
</dbReference>
<evidence type="ECO:0000313" key="2">
    <source>
        <dbReference type="EMBL" id="GJD42981.1"/>
    </source>
</evidence>
<proteinExistence type="predicted"/>
<sequence>MADGDHDLNRGLRSPLRRKLLMGLAAAPALSLLPRNAFAAGPATSAVSTTGLAVTDTEVTCGILHSITGTMAISETGAQQAEKLAIAQINEAGGILGRKIKIIQEDGASDWPTFAEKAKKLLVNDKCAAVMGCWTSASRKAVLPVFEQYNGLLYYPTFYEGLEQSKNVFYTGQEATQQILAGLDWVHKEKGGDTFFFVGSDYIWPRTSNKIARKHVENVLKGKVVGEEYFPLGHTQFNSVINKIKLTKPKVIFTDVVGGSNVAFYKQLKASGIDLSKQVLLTISVTEDEIDGIGGDNIAGAYSCMKYFQSIENDNNKKFVADFKKMWGEKTVIGDVTQAAYLGPYLWKMACEKAGSFDVDKVVAASPDLEFKGAPEGYVRIDPNHHLWSKTRVGKAKPDGQFEIVYTSPELIKPDPFPKGYQ</sequence>
<comment type="caution">
    <text evidence="2">The sequence shown here is derived from an EMBL/GenBank/DDBJ whole genome shotgun (WGS) entry which is preliminary data.</text>
</comment>
<name>A0ABQ4QDB3_9HYPH</name>
<dbReference type="RefSeq" id="WP_147753752.1">
    <property type="nucleotide sequence ID" value="NZ_BPQG01000007.1"/>
</dbReference>
<dbReference type="InterPro" id="IPR017777">
    <property type="entry name" value="ABC_urea-bd_UrtA"/>
</dbReference>
<keyword evidence="1" id="KW-0732">Signal</keyword>
<dbReference type="InterPro" id="IPR028082">
    <property type="entry name" value="Peripla_BP_I"/>
</dbReference>
<protein>
    <submittedName>
        <fullName evidence="2">Aliphatic amidase expression-regulating protein</fullName>
    </submittedName>
</protein>
<evidence type="ECO:0000313" key="3">
    <source>
        <dbReference type="Proteomes" id="UP001055117"/>
    </source>
</evidence>
<dbReference type="PANTHER" id="PTHR47628">
    <property type="match status" value="1"/>
</dbReference>
<dbReference type="Pfam" id="PF13433">
    <property type="entry name" value="Peripla_BP_5"/>
    <property type="match status" value="1"/>
</dbReference>
<keyword evidence="3" id="KW-1185">Reference proteome</keyword>
<dbReference type="NCBIfam" id="TIGR03407">
    <property type="entry name" value="urea_ABC_UrtA"/>
    <property type="match status" value="1"/>
</dbReference>
<dbReference type="Proteomes" id="UP001055117">
    <property type="component" value="Unassembled WGS sequence"/>
</dbReference>
<dbReference type="SUPFAM" id="SSF53822">
    <property type="entry name" value="Periplasmic binding protein-like I"/>
    <property type="match status" value="1"/>
</dbReference>
<dbReference type="CDD" id="cd06355">
    <property type="entry name" value="PBP1_FmdD-like"/>
    <property type="match status" value="1"/>
</dbReference>
<dbReference type="EMBL" id="BPQG01000007">
    <property type="protein sequence ID" value="GJD42981.1"/>
    <property type="molecule type" value="Genomic_DNA"/>
</dbReference>
<feature type="signal peptide" evidence="1">
    <location>
        <begin position="1"/>
        <end position="39"/>
    </location>
</feature>
<organism evidence="2 3">
    <name type="scientific">Methylobacterium cerastii</name>
    <dbReference type="NCBI Taxonomy" id="932741"/>
    <lineage>
        <taxon>Bacteria</taxon>
        <taxon>Pseudomonadati</taxon>
        <taxon>Pseudomonadota</taxon>
        <taxon>Alphaproteobacteria</taxon>
        <taxon>Hyphomicrobiales</taxon>
        <taxon>Methylobacteriaceae</taxon>
        <taxon>Methylobacterium</taxon>
    </lineage>
</organism>